<gene>
    <name evidence="1" type="ORF">EI981_17305</name>
</gene>
<organism evidence="1 2">
    <name type="scientific">Paenibacillus lutimineralis</name>
    <dbReference type="NCBI Taxonomy" id="2707005"/>
    <lineage>
        <taxon>Bacteria</taxon>
        <taxon>Bacillati</taxon>
        <taxon>Bacillota</taxon>
        <taxon>Bacilli</taxon>
        <taxon>Bacillales</taxon>
        <taxon>Paenibacillaceae</taxon>
        <taxon>Paenibacillus</taxon>
    </lineage>
</organism>
<protein>
    <recommendedName>
        <fullName evidence="3">STAS/SEC14 domain-containing protein</fullName>
    </recommendedName>
</protein>
<dbReference type="EMBL" id="CP034346">
    <property type="protein sequence ID" value="AZS18351.1"/>
    <property type="molecule type" value="Genomic_DNA"/>
</dbReference>
<dbReference type="Proteomes" id="UP000270678">
    <property type="component" value="Chromosome"/>
</dbReference>
<dbReference type="KEGG" id="plut:EI981_17305"/>
<evidence type="ECO:0008006" key="3">
    <source>
        <dbReference type="Google" id="ProtNLM"/>
    </source>
</evidence>
<accession>A0A3S9V739</accession>
<name>A0A3S9V739_9BACL</name>
<dbReference type="AlphaFoldDB" id="A0A3S9V739"/>
<reference evidence="2" key="1">
    <citation type="submission" date="2018-12" db="EMBL/GenBank/DDBJ databases">
        <title>Complete genome sequence of Paenibacillus sp. MBLB1234.</title>
        <authorList>
            <person name="Nam Y.-D."/>
            <person name="Kang J."/>
            <person name="Chung W.-H."/>
            <person name="Park Y.S."/>
        </authorList>
    </citation>
    <scope>NUCLEOTIDE SEQUENCE [LARGE SCALE GENOMIC DNA]</scope>
    <source>
        <strain evidence="2">MBLB1234</strain>
    </source>
</reference>
<sequence length="132" mass="15555">MIMMKSPGGSTFPYYYKGGEIHCLKYGNKYKDEQALLQLMQKEEEFIVQVKRRLKIWVDFDKTSFTPSVCNAFIQNIINLNHHIDKLSVVGLSGFYRWRLKRGIRKAKLKVIISFYLDPEEAKTWLVSERAM</sequence>
<evidence type="ECO:0000313" key="2">
    <source>
        <dbReference type="Proteomes" id="UP000270678"/>
    </source>
</evidence>
<evidence type="ECO:0000313" key="1">
    <source>
        <dbReference type="EMBL" id="AZS18351.1"/>
    </source>
</evidence>
<proteinExistence type="predicted"/>
<keyword evidence="2" id="KW-1185">Reference proteome</keyword>
<dbReference type="OrthoDB" id="2057321at2"/>